<evidence type="ECO:0000256" key="1">
    <source>
        <dbReference type="SAM" id="Coils"/>
    </source>
</evidence>
<protein>
    <submittedName>
        <fullName evidence="2">(diamondback moth) hypothetical protein</fullName>
    </submittedName>
</protein>
<name>A0A8S4GC70_PLUXY</name>
<keyword evidence="1" id="KW-0175">Coiled coil</keyword>
<dbReference type="EMBL" id="CAJHNJ030000402">
    <property type="protein sequence ID" value="CAG9137749.1"/>
    <property type="molecule type" value="Genomic_DNA"/>
</dbReference>
<dbReference type="Pfam" id="PF03564">
    <property type="entry name" value="DUF1759"/>
    <property type="match status" value="1"/>
</dbReference>
<sequence>MDIQEVNKLIKSQENDSNELRRILSNIKKDSTLRKIRPEYIDDRRKVINDVFVRTQQYDKRLKEQELLSTHKYITLNYFDNNIKKYYNEAMDYLHQCEQRLQDVQKINEQETATHSDATANLNTLNDPKIFIQQFRISQLSKKLSQAKIAITEEKPQWRLKSLFQSIQNQWQEIEGNHLELLVTENALEHDYFTSEYFDIIQRDYELTCELIEEKMYTSNEASTTVCAPSSSRWKLPPIKIPQFTGSYDSWNTFKDLFTKIIHEDRSISCAEKMQYLKSHLQGEAAKLIQYLPISEVNYATAWELLTERYEDKRMITTKFIDKLLDLPTVRRANFEQLRNMHDTINECLEALKNYNIDTSSWSPILSRIISRKWDDETNFKYEEQLEKSTEIQDFQQMMKFLEKRFKCLETTQIPVSKYNYSKHLIAKVHTKNVNNVGTVKLTTTIYITALNSRS</sequence>
<evidence type="ECO:0000313" key="2">
    <source>
        <dbReference type="EMBL" id="CAG9137749.1"/>
    </source>
</evidence>
<dbReference type="Proteomes" id="UP000653454">
    <property type="component" value="Unassembled WGS sequence"/>
</dbReference>
<reference evidence="2" key="1">
    <citation type="submission" date="2020-11" db="EMBL/GenBank/DDBJ databases">
        <authorList>
            <person name="Whiteford S."/>
        </authorList>
    </citation>
    <scope>NUCLEOTIDE SEQUENCE</scope>
</reference>
<dbReference type="PANTHER" id="PTHR22954">
    <property type="entry name" value="RETROVIRAL PROTEASE-RELATED"/>
    <property type="match status" value="1"/>
</dbReference>
<dbReference type="AlphaFoldDB" id="A0A8S4GC70"/>
<dbReference type="InterPro" id="IPR005312">
    <property type="entry name" value="DUF1759"/>
</dbReference>
<gene>
    <name evidence="2" type="ORF">PLXY2_LOCUS16003</name>
</gene>
<accession>A0A8S4GC70</accession>
<organism evidence="2 3">
    <name type="scientific">Plutella xylostella</name>
    <name type="common">Diamondback moth</name>
    <name type="synonym">Plutella maculipennis</name>
    <dbReference type="NCBI Taxonomy" id="51655"/>
    <lineage>
        <taxon>Eukaryota</taxon>
        <taxon>Metazoa</taxon>
        <taxon>Ecdysozoa</taxon>
        <taxon>Arthropoda</taxon>
        <taxon>Hexapoda</taxon>
        <taxon>Insecta</taxon>
        <taxon>Pterygota</taxon>
        <taxon>Neoptera</taxon>
        <taxon>Endopterygota</taxon>
        <taxon>Lepidoptera</taxon>
        <taxon>Glossata</taxon>
        <taxon>Ditrysia</taxon>
        <taxon>Yponomeutoidea</taxon>
        <taxon>Plutellidae</taxon>
        <taxon>Plutella</taxon>
    </lineage>
</organism>
<comment type="caution">
    <text evidence="2">The sequence shown here is derived from an EMBL/GenBank/DDBJ whole genome shotgun (WGS) entry which is preliminary data.</text>
</comment>
<dbReference type="PANTHER" id="PTHR22954:SF3">
    <property type="entry name" value="PROTEIN CBG08539"/>
    <property type="match status" value="1"/>
</dbReference>
<keyword evidence="3" id="KW-1185">Reference proteome</keyword>
<feature type="coiled-coil region" evidence="1">
    <location>
        <begin position="3"/>
        <end position="30"/>
    </location>
</feature>
<proteinExistence type="predicted"/>
<evidence type="ECO:0000313" key="3">
    <source>
        <dbReference type="Proteomes" id="UP000653454"/>
    </source>
</evidence>